<reference evidence="2" key="1">
    <citation type="journal article" date="2019" name="Sci. Rep.">
        <title>Draft genome of Tanacetum cinerariifolium, the natural source of mosquito coil.</title>
        <authorList>
            <person name="Yamashiro T."/>
            <person name="Shiraishi A."/>
            <person name="Satake H."/>
            <person name="Nakayama K."/>
        </authorList>
    </citation>
    <scope>NUCLEOTIDE SEQUENCE</scope>
</reference>
<dbReference type="EMBL" id="BKCJ011417233">
    <property type="protein sequence ID" value="GFD31759.1"/>
    <property type="molecule type" value="Genomic_DNA"/>
</dbReference>
<evidence type="ECO:0000313" key="2">
    <source>
        <dbReference type="EMBL" id="GFD31759.1"/>
    </source>
</evidence>
<accession>A0A699VCW1</accession>
<feature type="non-terminal residue" evidence="2">
    <location>
        <position position="1"/>
    </location>
</feature>
<evidence type="ECO:0008006" key="3">
    <source>
        <dbReference type="Google" id="ProtNLM"/>
    </source>
</evidence>
<name>A0A699VCW1_TANCI</name>
<sequence length="158" mass="18497">DFVESLLTRETLIDSSSKFDFRLEEFSSELAYINPEVEKADFDFEKIHLIENLLYDNSSPRPPEEHNAEEEHIRREHIDYINRMEMLCTINLRSRPMVNVNANIESLSSSFIPVQDNDSREEIDFVTDTDELLPPPFENDDEEEEIEASDNPLIPHLL</sequence>
<proteinExistence type="predicted"/>
<organism evidence="2">
    <name type="scientific">Tanacetum cinerariifolium</name>
    <name type="common">Dalmatian daisy</name>
    <name type="synonym">Chrysanthemum cinerariifolium</name>
    <dbReference type="NCBI Taxonomy" id="118510"/>
    <lineage>
        <taxon>Eukaryota</taxon>
        <taxon>Viridiplantae</taxon>
        <taxon>Streptophyta</taxon>
        <taxon>Embryophyta</taxon>
        <taxon>Tracheophyta</taxon>
        <taxon>Spermatophyta</taxon>
        <taxon>Magnoliopsida</taxon>
        <taxon>eudicotyledons</taxon>
        <taxon>Gunneridae</taxon>
        <taxon>Pentapetalae</taxon>
        <taxon>asterids</taxon>
        <taxon>campanulids</taxon>
        <taxon>Asterales</taxon>
        <taxon>Asteraceae</taxon>
        <taxon>Asteroideae</taxon>
        <taxon>Anthemideae</taxon>
        <taxon>Anthemidinae</taxon>
        <taxon>Tanacetum</taxon>
    </lineage>
</organism>
<comment type="caution">
    <text evidence="2">The sequence shown here is derived from an EMBL/GenBank/DDBJ whole genome shotgun (WGS) entry which is preliminary data.</text>
</comment>
<dbReference type="AlphaFoldDB" id="A0A699VCW1"/>
<feature type="region of interest" description="Disordered" evidence="1">
    <location>
        <begin position="127"/>
        <end position="158"/>
    </location>
</feature>
<feature type="compositionally biased region" description="Acidic residues" evidence="1">
    <location>
        <begin position="138"/>
        <end position="148"/>
    </location>
</feature>
<gene>
    <name evidence="2" type="ORF">Tci_903728</name>
</gene>
<protein>
    <recommendedName>
        <fullName evidence="3">Reverse transcriptase domain-containing protein</fullName>
    </recommendedName>
</protein>
<feature type="non-terminal residue" evidence="2">
    <location>
        <position position="158"/>
    </location>
</feature>
<evidence type="ECO:0000256" key="1">
    <source>
        <dbReference type="SAM" id="MobiDB-lite"/>
    </source>
</evidence>